<dbReference type="NCBIfam" id="NF033855">
    <property type="entry name" value="tRNA_MNMC2"/>
    <property type="match status" value="1"/>
</dbReference>
<dbReference type="EC" id="2.1.1.61" evidence="10"/>
<comment type="catalytic activity">
    <reaction evidence="10">
        <text>5-aminomethyl-2-thiouridine(34) in tRNA + S-adenosyl-L-methionine = 5-methylaminomethyl-2-thiouridine(34) in tRNA + S-adenosyl-L-homocysteine + H(+)</text>
        <dbReference type="Rhea" id="RHEA:19569"/>
        <dbReference type="Rhea" id="RHEA-COMP:10195"/>
        <dbReference type="Rhea" id="RHEA-COMP:10197"/>
        <dbReference type="ChEBI" id="CHEBI:15378"/>
        <dbReference type="ChEBI" id="CHEBI:57856"/>
        <dbReference type="ChEBI" id="CHEBI:59789"/>
        <dbReference type="ChEBI" id="CHEBI:74454"/>
        <dbReference type="ChEBI" id="CHEBI:74455"/>
        <dbReference type="EC" id="2.1.1.61"/>
    </reaction>
</comment>
<feature type="region of interest" description="FAD-dependent cmnm(5)s(2)U34 oxidoreductase" evidence="10">
    <location>
        <begin position="254"/>
        <end position="606"/>
    </location>
</feature>
<keyword evidence="1 10" id="KW-0963">Cytoplasm</keyword>
<evidence type="ECO:0000256" key="7">
    <source>
        <dbReference type="ARBA" id="ARBA00022827"/>
    </source>
</evidence>
<dbReference type="EMBL" id="JAMZDE010000007">
    <property type="protein sequence ID" value="MCP1339828.1"/>
    <property type="molecule type" value="Genomic_DNA"/>
</dbReference>
<dbReference type="AlphaFoldDB" id="A0A9X2G4M5"/>
<keyword evidence="8 10" id="KW-0560">Oxidoreductase</keyword>
<dbReference type="EC" id="1.5.-.-" evidence="10"/>
<dbReference type="PANTHER" id="PTHR13847:SF283">
    <property type="entry name" value="TRNA 5-METHYLAMINOMETHYL-2-THIOURIDINE BIOSYNTHESIS BIFUNCTIONAL PROTEIN MNMC"/>
    <property type="match status" value="1"/>
</dbReference>
<accession>A0A9X2G4M5</accession>
<evidence type="ECO:0000313" key="14">
    <source>
        <dbReference type="Proteomes" id="UP001139474"/>
    </source>
</evidence>
<dbReference type="GO" id="GO:0016645">
    <property type="term" value="F:oxidoreductase activity, acting on the CH-NH group of donors"/>
    <property type="evidence" value="ECO:0007669"/>
    <property type="project" value="InterPro"/>
</dbReference>
<evidence type="ECO:0000256" key="9">
    <source>
        <dbReference type="ARBA" id="ARBA00023268"/>
    </source>
</evidence>
<dbReference type="SUPFAM" id="SSF54373">
    <property type="entry name" value="FAD-linked reductases, C-terminal domain"/>
    <property type="match status" value="1"/>
</dbReference>
<sequence>MNSNSSVQFNEQGVPVSTTFDDIYFSVESGVDESQYVFLAQNGLPRRWLSLPAHYSFTIAETGFGTGLNFLLTWKQFLEQAPASTRLHFVSFEKFPLSRQQLEQAYQLLEPIAEFSQSFLEHYPATDPGCHRIILSQGRVILDLWIGDLNELLPEWLPQAQNQIDAWFLDGFAPAKNPEMWQPTLFDAMKQTAHSETTFATFTAAGSVRRALQQSGFEVQKVAGFGRKREMLCGHYHSAEVCQKYYDRRDVTIIGGGISAACSALALKQRGVNVRVISAGTADGASGNPQGAVYPLLHAEHTPLSRFYWQAFSTATSFYRNFCADHWFPVGVMQPAFNDDRARRYQRIADKLYAPGTVRYLSQPEAEQKAGVSLAVPALHYPKAGWLRPEAVVKSLLETAQIELIEGEAKALKETERGRWQISLKDGSLLTAERVLIATGHHVNSLLPESVKPLPIQPVRGQVSLVQTTPLLSSLKTVLCFKGYLVPEDDKHHCVGATFNRDREDLEPTPEDDEENLKQLAENARQPWAESLQLTSQRVSVRATSPDHQPVTGTVAENLYVITALGSRGFTSAPILAEVLACQLTGELTPLTQDALRRISVSRFKG</sequence>
<comment type="caution">
    <text evidence="13">The sequence shown here is derived from an EMBL/GenBank/DDBJ whole genome shotgun (WGS) entry which is preliminary data.</text>
</comment>
<comment type="subcellular location">
    <subcellularLocation>
        <location evidence="10">Cytoplasm</location>
    </subcellularLocation>
</comment>
<comment type="similarity">
    <text evidence="10">In the C-terminal section; belongs to the DAO family.</text>
</comment>
<keyword evidence="9 10" id="KW-0511">Multifunctional enzyme</keyword>
<feature type="domain" description="MnmC-like methyltransferase" evidence="12">
    <location>
        <begin position="111"/>
        <end position="235"/>
    </location>
</feature>
<dbReference type="InterPro" id="IPR036188">
    <property type="entry name" value="FAD/NAD-bd_sf"/>
</dbReference>
<comment type="similarity">
    <text evidence="10">In the N-terminal section; belongs to the methyltransferase superfamily. tRNA (mnm(5)s(2)U34)-methyltransferase family.</text>
</comment>
<evidence type="ECO:0000256" key="5">
    <source>
        <dbReference type="ARBA" id="ARBA00022691"/>
    </source>
</evidence>
<keyword evidence="7 10" id="KW-0274">FAD</keyword>
<evidence type="ECO:0000256" key="2">
    <source>
        <dbReference type="ARBA" id="ARBA00022603"/>
    </source>
</evidence>
<dbReference type="HAMAP" id="MF_01102">
    <property type="entry name" value="MnmC"/>
    <property type="match status" value="1"/>
</dbReference>
<dbReference type="InterPro" id="IPR047785">
    <property type="entry name" value="tRNA_MNMC2"/>
</dbReference>
<dbReference type="InterPro" id="IPR008471">
    <property type="entry name" value="MnmC-like_methylTransf"/>
</dbReference>
<feature type="region of interest" description="tRNA (mnm(5)s(2)U34)-methyltransferase" evidence="10">
    <location>
        <begin position="1"/>
        <end position="237"/>
    </location>
</feature>
<dbReference type="PANTHER" id="PTHR13847">
    <property type="entry name" value="SARCOSINE DEHYDROGENASE-RELATED"/>
    <property type="match status" value="1"/>
</dbReference>
<dbReference type="InterPro" id="IPR023032">
    <property type="entry name" value="tRNA_MAMT_biosynth_bifunc_MnmC"/>
</dbReference>
<dbReference type="SUPFAM" id="SSF51905">
    <property type="entry name" value="FAD/NAD(P)-binding domain"/>
    <property type="match status" value="1"/>
</dbReference>
<protein>
    <recommendedName>
        <fullName evidence="10">tRNA 5-methylaminomethyl-2-thiouridine biosynthesis bifunctional protein MnmC</fullName>
        <shortName evidence="10">tRNA mnm(5)s(2)U biosynthesis bifunctional protein</shortName>
    </recommendedName>
    <domain>
        <recommendedName>
            <fullName evidence="10">tRNA (mnm(5)s(2)U34)-methyltransferase</fullName>
            <ecNumber evidence="10">2.1.1.61</ecNumber>
        </recommendedName>
    </domain>
    <domain>
        <recommendedName>
            <fullName evidence="10">FAD-dependent cmnm(5)s(2)U34 oxidoreductase</fullName>
            <ecNumber evidence="10">1.5.-.-</ecNumber>
        </recommendedName>
    </domain>
</protein>
<evidence type="ECO:0000256" key="6">
    <source>
        <dbReference type="ARBA" id="ARBA00022694"/>
    </source>
</evidence>
<dbReference type="Gene3D" id="3.50.50.60">
    <property type="entry name" value="FAD/NAD(P)-binding domain"/>
    <property type="match status" value="1"/>
</dbReference>
<dbReference type="Proteomes" id="UP001139474">
    <property type="component" value="Unassembled WGS sequence"/>
</dbReference>
<dbReference type="RefSeq" id="WP_253619727.1">
    <property type="nucleotide sequence ID" value="NZ_JAMZDE010000007.1"/>
</dbReference>
<dbReference type="Gene3D" id="3.30.9.10">
    <property type="entry name" value="D-Amino Acid Oxidase, subunit A, domain 2"/>
    <property type="match status" value="1"/>
</dbReference>
<dbReference type="Pfam" id="PF01266">
    <property type="entry name" value="DAO"/>
    <property type="match status" value="1"/>
</dbReference>
<evidence type="ECO:0000313" key="13">
    <source>
        <dbReference type="EMBL" id="MCP1339828.1"/>
    </source>
</evidence>
<dbReference type="GO" id="GO:0002097">
    <property type="term" value="P:tRNA wobble base modification"/>
    <property type="evidence" value="ECO:0007669"/>
    <property type="project" value="UniProtKB-UniRule"/>
</dbReference>
<dbReference type="GO" id="GO:0005737">
    <property type="term" value="C:cytoplasm"/>
    <property type="evidence" value="ECO:0007669"/>
    <property type="project" value="UniProtKB-SubCell"/>
</dbReference>
<comment type="function">
    <text evidence="10">Catalyzes the last two steps in the biosynthesis of 5-methylaminomethyl-2-thiouridine (mnm(5)s(2)U) at the wobble position (U34) in tRNA. Catalyzes the FAD-dependent demodification of cmnm(5)s(2)U34 to nm(5)s(2)U34, followed by the transfer of a methyl group from S-adenosyl-L-methionine to nm(5)s(2)U34, to form mnm(5)s(2)U34.</text>
</comment>
<name>A0A9X2G4M5_9GAMM</name>
<keyword evidence="14" id="KW-1185">Reference proteome</keyword>
<dbReference type="GO" id="GO:0032259">
    <property type="term" value="P:methylation"/>
    <property type="evidence" value="ECO:0007669"/>
    <property type="project" value="UniProtKB-KW"/>
</dbReference>
<keyword evidence="3 10" id="KW-0285">Flavoprotein</keyword>
<evidence type="ECO:0000256" key="1">
    <source>
        <dbReference type="ARBA" id="ARBA00022490"/>
    </source>
</evidence>
<evidence type="ECO:0000259" key="11">
    <source>
        <dbReference type="Pfam" id="PF01266"/>
    </source>
</evidence>
<keyword evidence="5 10" id="KW-0949">S-adenosyl-L-methionine</keyword>
<dbReference type="NCBIfam" id="NF002481">
    <property type="entry name" value="PRK01747.1-2"/>
    <property type="match status" value="1"/>
</dbReference>
<dbReference type="InterPro" id="IPR006076">
    <property type="entry name" value="FAD-dep_OxRdtase"/>
</dbReference>
<gene>
    <name evidence="10 13" type="primary">mnmC</name>
    <name evidence="13" type="ORF">NJR55_09520</name>
</gene>
<feature type="domain" description="FAD dependent oxidoreductase" evidence="11">
    <location>
        <begin position="250"/>
        <end position="581"/>
    </location>
</feature>
<dbReference type="Gene3D" id="3.40.50.150">
    <property type="entry name" value="Vaccinia Virus protein VP39"/>
    <property type="match status" value="1"/>
</dbReference>
<dbReference type="InterPro" id="IPR029063">
    <property type="entry name" value="SAM-dependent_MTases_sf"/>
</dbReference>
<keyword evidence="4 10" id="KW-0808">Transferase</keyword>
<comment type="cofactor">
    <cofactor evidence="10">
        <name>FAD</name>
        <dbReference type="ChEBI" id="CHEBI:57692"/>
    </cofactor>
</comment>
<proteinExistence type="inferred from homology"/>
<keyword evidence="2 10" id="KW-0489">Methyltransferase</keyword>
<organism evidence="13 14">
    <name type="scientific">Idiomarina rhizosphaerae</name>
    <dbReference type="NCBI Taxonomy" id="2961572"/>
    <lineage>
        <taxon>Bacteria</taxon>
        <taxon>Pseudomonadati</taxon>
        <taxon>Pseudomonadota</taxon>
        <taxon>Gammaproteobacteria</taxon>
        <taxon>Alteromonadales</taxon>
        <taxon>Idiomarinaceae</taxon>
        <taxon>Idiomarina</taxon>
    </lineage>
</organism>
<dbReference type="Pfam" id="PF05430">
    <property type="entry name" value="Methyltransf_30"/>
    <property type="match status" value="1"/>
</dbReference>
<evidence type="ECO:0000256" key="8">
    <source>
        <dbReference type="ARBA" id="ARBA00023002"/>
    </source>
</evidence>
<evidence type="ECO:0000256" key="3">
    <source>
        <dbReference type="ARBA" id="ARBA00022630"/>
    </source>
</evidence>
<evidence type="ECO:0000256" key="4">
    <source>
        <dbReference type="ARBA" id="ARBA00022679"/>
    </source>
</evidence>
<evidence type="ECO:0000256" key="10">
    <source>
        <dbReference type="HAMAP-Rule" id="MF_01102"/>
    </source>
</evidence>
<dbReference type="InterPro" id="IPR017610">
    <property type="entry name" value="tRNA_S-uridine_synth_MnmC_C"/>
</dbReference>
<keyword evidence="6 10" id="KW-0819">tRNA processing</keyword>
<dbReference type="NCBIfam" id="TIGR03197">
    <property type="entry name" value="MnmC_Cterm"/>
    <property type="match status" value="1"/>
</dbReference>
<evidence type="ECO:0000259" key="12">
    <source>
        <dbReference type="Pfam" id="PF05430"/>
    </source>
</evidence>
<reference evidence="13" key="1">
    <citation type="submission" date="2022-06" db="EMBL/GenBank/DDBJ databases">
        <title>Idiomarina rhizosphaerae M1R2S28.</title>
        <authorList>
            <person name="Sun J.-Q."/>
            <person name="Li L.-F."/>
        </authorList>
    </citation>
    <scope>NUCLEOTIDE SEQUENCE</scope>
    <source>
        <strain evidence="13">M1R2S28</strain>
    </source>
</reference>
<dbReference type="GO" id="GO:0050660">
    <property type="term" value="F:flavin adenine dinucleotide binding"/>
    <property type="evidence" value="ECO:0007669"/>
    <property type="project" value="UniProtKB-UniRule"/>
</dbReference>
<dbReference type="GO" id="GO:0004808">
    <property type="term" value="F:tRNA (5-methylaminomethyl-2-thiouridylate)(34)-methyltransferase activity"/>
    <property type="evidence" value="ECO:0007669"/>
    <property type="project" value="UniProtKB-EC"/>
</dbReference>